<dbReference type="PROSITE" id="PS50109">
    <property type="entry name" value="HIS_KIN"/>
    <property type="match status" value="1"/>
</dbReference>
<dbReference type="SUPFAM" id="SSF55874">
    <property type="entry name" value="ATPase domain of HSP90 chaperone/DNA topoisomerase II/histidine kinase"/>
    <property type="match status" value="1"/>
</dbReference>
<dbReference type="InterPro" id="IPR003661">
    <property type="entry name" value="HisK_dim/P_dom"/>
</dbReference>
<keyword evidence="5 12" id="KW-0418">Kinase</keyword>
<dbReference type="Pfam" id="PF08448">
    <property type="entry name" value="PAS_4"/>
    <property type="match status" value="1"/>
</dbReference>
<dbReference type="Gene3D" id="1.10.287.130">
    <property type="match status" value="1"/>
</dbReference>
<comment type="catalytic activity">
    <reaction evidence="1">
        <text>ATP + protein L-histidine = ADP + protein N-phospho-L-histidine.</text>
        <dbReference type="EC" id="2.7.13.3"/>
    </reaction>
</comment>
<feature type="domain" description="PAS" evidence="10">
    <location>
        <begin position="134"/>
        <end position="180"/>
    </location>
</feature>
<dbReference type="InterPro" id="IPR003594">
    <property type="entry name" value="HATPase_dom"/>
</dbReference>
<reference evidence="13" key="1">
    <citation type="journal article" date="2015" name="Microbiology">
        <title>Genome of Methanoregula boonei 6A8 reveals adaptations to oligotrophic peatland environments.</title>
        <authorList>
            <person name="Braeuer S."/>
            <person name="Cadillo-Quiroz H."/>
            <person name="Kyrpides N."/>
            <person name="Woyke T."/>
            <person name="Goodwin L."/>
            <person name="Detter C."/>
            <person name="Podell S."/>
            <person name="Yavitt J.B."/>
            <person name="Zinder S.H."/>
        </authorList>
    </citation>
    <scope>NUCLEOTIDE SEQUENCE [LARGE SCALE GENOMIC DNA]</scope>
    <source>
        <strain evidence="13">DSM 21154 / JCM 14090 / 6A8</strain>
    </source>
</reference>
<dbReference type="InterPro" id="IPR035965">
    <property type="entry name" value="PAS-like_dom_sf"/>
</dbReference>
<gene>
    <name evidence="12" type="ordered locus">Mboo_0339</name>
</gene>
<evidence type="ECO:0000256" key="1">
    <source>
        <dbReference type="ARBA" id="ARBA00000085"/>
    </source>
</evidence>
<sequence>MYRILYVDDEPGLLEIAKLFLERSGEFDVTTMTSVGEAVKSPDVLLFDVIVSDYQMPGMDGIAFLKTIREKTKDLPFILFTGKGREEIVVEAINNGADFYIQKGGEPKVQFVELAHKIRQAIRRRKAENALAENRDYLNQIFSSVKAGILVIDADTHRILDVNPTAAELMHDSRENIIGKECHRYVCPAERGKCPATDLGHPVDNSERVLITSDKKQVPIIKYVTSVMLSGKPALLETFIDNSERKQSEEALHLAYGALQKERRELQAAYEQIAAAEEELRGQYDELAKSNEHVRESEEKFRTLFEGANAAIFIMDRGKFLECNQRTLEIFGCSRDRLIGHSPREFSPEFQPDKRPSAEKAGEMIDAAISGKPQVFEWVHLRCNGTPFFAEVSLNRFSFQGHYYLHAIVRDITERKEAEEKVKESDRMIRAVFDSTFQFTGLLSPEGILLDANRTALEFVGLSYHEVVGRPFWETPWWQGDEKRVQQLRQAVRDAAGGKFVRYEAGFESVSGAWIVTDFSLKPILSAEGSIIRLIAEARDVSGLRKAEGAYREANGKLSILASVTSHDINNQLTALDGFLELAKAEGENPKTTGEYLQKAQKAVERIRYQVGFLREYESLGSHTATWQDVLACARSSARELDFSGISLEVSRVSGLEIYADSLFPKVFFNLFDNALRYRGTKMTRITLSAEKSENALLIVCEDDGDGVAADEKEKIFERGFGKNTGLGLFLVRDILSLNGITIRETGMPGKGARFEILVPPGGWRKQRAGS</sequence>
<dbReference type="SMART" id="SM00388">
    <property type="entry name" value="HisKA"/>
    <property type="match status" value="1"/>
</dbReference>
<dbReference type="InterPro" id="IPR000014">
    <property type="entry name" value="PAS"/>
</dbReference>
<dbReference type="InterPro" id="IPR013656">
    <property type="entry name" value="PAS_4"/>
</dbReference>
<evidence type="ECO:0000256" key="3">
    <source>
        <dbReference type="ARBA" id="ARBA00022553"/>
    </source>
</evidence>
<dbReference type="PRINTS" id="PR00344">
    <property type="entry name" value="BCTRLSENSOR"/>
</dbReference>
<dbReference type="SMART" id="SM00448">
    <property type="entry name" value="REC"/>
    <property type="match status" value="1"/>
</dbReference>
<feature type="coiled-coil region" evidence="7">
    <location>
        <begin position="256"/>
        <end position="293"/>
    </location>
</feature>
<dbReference type="Pfam" id="PF00072">
    <property type="entry name" value="Response_reg"/>
    <property type="match status" value="1"/>
</dbReference>
<evidence type="ECO:0000256" key="4">
    <source>
        <dbReference type="ARBA" id="ARBA00022679"/>
    </source>
</evidence>
<dbReference type="GO" id="GO:0000155">
    <property type="term" value="F:phosphorelay sensor kinase activity"/>
    <property type="evidence" value="ECO:0007669"/>
    <property type="project" value="InterPro"/>
</dbReference>
<organism evidence="12 13">
    <name type="scientific">Methanoregula boonei (strain DSM 21154 / JCM 14090 / 6A8)</name>
    <dbReference type="NCBI Taxonomy" id="456442"/>
    <lineage>
        <taxon>Archaea</taxon>
        <taxon>Methanobacteriati</taxon>
        <taxon>Methanobacteriota</taxon>
        <taxon>Stenosarchaea group</taxon>
        <taxon>Methanomicrobia</taxon>
        <taxon>Methanomicrobiales</taxon>
        <taxon>Methanoregulaceae</taxon>
        <taxon>Methanoregula</taxon>
    </lineage>
</organism>
<evidence type="ECO:0000256" key="5">
    <source>
        <dbReference type="ARBA" id="ARBA00022777"/>
    </source>
</evidence>
<evidence type="ECO:0000256" key="7">
    <source>
        <dbReference type="SAM" id="Coils"/>
    </source>
</evidence>
<dbReference type="eggNOG" id="arCOG06192">
    <property type="taxonomic scope" value="Archaea"/>
</dbReference>
<evidence type="ECO:0000313" key="12">
    <source>
        <dbReference type="EMBL" id="ABS54860.1"/>
    </source>
</evidence>
<evidence type="ECO:0000313" key="13">
    <source>
        <dbReference type="Proteomes" id="UP000002408"/>
    </source>
</evidence>
<feature type="domain" description="PAC" evidence="11">
    <location>
        <begin position="374"/>
        <end position="424"/>
    </location>
</feature>
<dbReference type="PANTHER" id="PTHR43304:SF1">
    <property type="entry name" value="PAC DOMAIN-CONTAINING PROTEIN"/>
    <property type="match status" value="1"/>
</dbReference>
<dbReference type="Gene3D" id="3.30.565.10">
    <property type="entry name" value="Histidine kinase-like ATPase, C-terminal domain"/>
    <property type="match status" value="1"/>
</dbReference>
<dbReference type="GeneID" id="25393892"/>
<dbReference type="InterPro" id="IPR005467">
    <property type="entry name" value="His_kinase_dom"/>
</dbReference>
<dbReference type="Gene3D" id="3.30.450.20">
    <property type="entry name" value="PAS domain"/>
    <property type="match status" value="3"/>
</dbReference>
<dbReference type="InterPro" id="IPR052162">
    <property type="entry name" value="Sensor_kinase/Photoreceptor"/>
</dbReference>
<dbReference type="SUPFAM" id="SSF47384">
    <property type="entry name" value="Homodimeric domain of signal transducing histidine kinase"/>
    <property type="match status" value="1"/>
</dbReference>
<dbReference type="OrthoDB" id="8127at2157"/>
<name>A7I549_METB6</name>
<dbReference type="InterPro" id="IPR036890">
    <property type="entry name" value="HATPase_C_sf"/>
</dbReference>
<dbReference type="STRING" id="456442.Mboo_0339"/>
<proteinExistence type="predicted"/>
<dbReference type="InterPro" id="IPR001789">
    <property type="entry name" value="Sig_transdc_resp-reg_receiver"/>
</dbReference>
<dbReference type="PROSITE" id="PS50112">
    <property type="entry name" value="PAS"/>
    <property type="match status" value="3"/>
</dbReference>
<dbReference type="Pfam" id="PF13188">
    <property type="entry name" value="PAS_8"/>
    <property type="match status" value="1"/>
</dbReference>
<evidence type="ECO:0000256" key="2">
    <source>
        <dbReference type="ARBA" id="ARBA00012438"/>
    </source>
</evidence>
<dbReference type="InterPro" id="IPR000700">
    <property type="entry name" value="PAS-assoc_C"/>
</dbReference>
<dbReference type="InterPro" id="IPR004358">
    <property type="entry name" value="Sig_transdc_His_kin-like_C"/>
</dbReference>
<evidence type="ECO:0000256" key="6">
    <source>
        <dbReference type="PROSITE-ProRule" id="PRU00169"/>
    </source>
</evidence>
<keyword evidence="3 6" id="KW-0597">Phosphoprotein</keyword>
<dbReference type="Pfam" id="PF00512">
    <property type="entry name" value="HisKA"/>
    <property type="match status" value="1"/>
</dbReference>
<dbReference type="RefSeq" id="WP_011991348.1">
    <property type="nucleotide sequence ID" value="NC_009712.1"/>
</dbReference>
<dbReference type="eggNOG" id="arCOG02385">
    <property type="taxonomic scope" value="Archaea"/>
</dbReference>
<dbReference type="Pfam" id="PF02518">
    <property type="entry name" value="HATPase_c"/>
    <property type="match status" value="1"/>
</dbReference>
<dbReference type="PROSITE" id="PS50113">
    <property type="entry name" value="PAC"/>
    <property type="match status" value="2"/>
</dbReference>
<dbReference type="PROSITE" id="PS50110">
    <property type="entry name" value="RESPONSE_REGULATORY"/>
    <property type="match status" value="1"/>
</dbReference>
<dbReference type="EC" id="2.7.13.3" evidence="2"/>
<dbReference type="AlphaFoldDB" id="A7I549"/>
<dbReference type="InterPro" id="IPR011006">
    <property type="entry name" value="CheY-like_superfamily"/>
</dbReference>
<dbReference type="Pfam" id="PF13426">
    <property type="entry name" value="PAS_9"/>
    <property type="match status" value="1"/>
</dbReference>
<dbReference type="InterPro" id="IPR036097">
    <property type="entry name" value="HisK_dim/P_sf"/>
</dbReference>
<dbReference type="CDD" id="cd00156">
    <property type="entry name" value="REC"/>
    <property type="match status" value="1"/>
</dbReference>
<dbReference type="NCBIfam" id="TIGR00229">
    <property type="entry name" value="sensory_box"/>
    <property type="match status" value="3"/>
</dbReference>
<evidence type="ECO:0000259" key="11">
    <source>
        <dbReference type="PROSITE" id="PS50113"/>
    </source>
</evidence>
<accession>A7I549</accession>
<evidence type="ECO:0000259" key="10">
    <source>
        <dbReference type="PROSITE" id="PS50112"/>
    </source>
</evidence>
<dbReference type="EMBL" id="CP000780">
    <property type="protein sequence ID" value="ABS54860.1"/>
    <property type="molecule type" value="Genomic_DNA"/>
</dbReference>
<evidence type="ECO:0000259" key="8">
    <source>
        <dbReference type="PROSITE" id="PS50109"/>
    </source>
</evidence>
<feature type="modified residue" description="4-aspartylphosphate" evidence="6">
    <location>
        <position position="53"/>
    </location>
</feature>
<dbReference type="KEGG" id="mbn:Mboo_0339"/>
<dbReference type="Proteomes" id="UP000002408">
    <property type="component" value="Chromosome"/>
</dbReference>
<feature type="domain" description="Response regulatory" evidence="9">
    <location>
        <begin position="3"/>
        <end position="118"/>
    </location>
</feature>
<feature type="domain" description="PAC" evidence="11">
    <location>
        <begin position="501"/>
        <end position="553"/>
    </location>
</feature>
<feature type="domain" description="PAS" evidence="10">
    <location>
        <begin position="297"/>
        <end position="372"/>
    </location>
</feature>
<protein>
    <recommendedName>
        <fullName evidence="2">histidine kinase</fullName>
        <ecNumber evidence="2">2.7.13.3</ecNumber>
    </recommendedName>
</protein>
<feature type="domain" description="Histidine kinase" evidence="8">
    <location>
        <begin position="564"/>
        <end position="763"/>
    </location>
</feature>
<dbReference type="SMART" id="SM00387">
    <property type="entry name" value="HATPase_c"/>
    <property type="match status" value="1"/>
</dbReference>
<keyword evidence="7" id="KW-0175">Coiled coil</keyword>
<dbReference type="CDD" id="cd00082">
    <property type="entry name" value="HisKA"/>
    <property type="match status" value="1"/>
</dbReference>
<keyword evidence="4" id="KW-0808">Transferase</keyword>
<dbReference type="SUPFAM" id="SSF52172">
    <property type="entry name" value="CheY-like"/>
    <property type="match status" value="1"/>
</dbReference>
<dbReference type="SMART" id="SM00091">
    <property type="entry name" value="PAS"/>
    <property type="match status" value="3"/>
</dbReference>
<dbReference type="CDD" id="cd00130">
    <property type="entry name" value="PAS"/>
    <property type="match status" value="3"/>
</dbReference>
<dbReference type="CDD" id="cd00075">
    <property type="entry name" value="HATPase"/>
    <property type="match status" value="1"/>
</dbReference>
<dbReference type="HOGENOM" id="CLU_000445_114_58_2"/>
<dbReference type="eggNOG" id="arCOG05183">
    <property type="taxonomic scope" value="Archaea"/>
</dbReference>
<evidence type="ECO:0000259" key="9">
    <source>
        <dbReference type="PROSITE" id="PS50110"/>
    </source>
</evidence>
<dbReference type="SUPFAM" id="SSF55785">
    <property type="entry name" value="PYP-like sensor domain (PAS domain)"/>
    <property type="match status" value="3"/>
</dbReference>
<feature type="domain" description="PAS" evidence="10">
    <location>
        <begin position="425"/>
        <end position="470"/>
    </location>
</feature>
<dbReference type="PANTHER" id="PTHR43304">
    <property type="entry name" value="PHYTOCHROME-LIKE PROTEIN CPH1"/>
    <property type="match status" value="1"/>
</dbReference>
<dbReference type="Gene3D" id="3.40.50.2300">
    <property type="match status" value="1"/>
</dbReference>
<keyword evidence="13" id="KW-1185">Reference proteome</keyword>